<protein>
    <submittedName>
        <fullName evidence="2">Malate synthase</fullName>
    </submittedName>
</protein>
<proteinExistence type="predicted"/>
<evidence type="ECO:0000313" key="2">
    <source>
        <dbReference type="EMBL" id="MDN4495517.1"/>
    </source>
</evidence>
<keyword evidence="1" id="KW-0812">Transmembrane</keyword>
<comment type="caution">
    <text evidence="2">The sequence shown here is derived from an EMBL/GenBank/DDBJ whole genome shotgun (WGS) entry which is preliminary data.</text>
</comment>
<evidence type="ECO:0000313" key="3">
    <source>
        <dbReference type="Proteomes" id="UP001172743"/>
    </source>
</evidence>
<dbReference type="Proteomes" id="UP001172743">
    <property type="component" value="Unassembled WGS sequence"/>
</dbReference>
<keyword evidence="3" id="KW-1185">Reference proteome</keyword>
<dbReference type="EMBL" id="JAUHTQ010000023">
    <property type="protein sequence ID" value="MDN4495517.1"/>
    <property type="molecule type" value="Genomic_DNA"/>
</dbReference>
<reference evidence="2" key="1">
    <citation type="submission" date="2023-07" db="EMBL/GenBank/DDBJ databases">
        <title>Ureibacillus sp. isolated from freshwater well.</title>
        <authorList>
            <person name="Kirdat K."/>
            <person name="Bhatt A."/>
            <person name="Teware R."/>
            <person name="Bhavsar Y."/>
            <person name="Yadav A."/>
        </authorList>
    </citation>
    <scope>NUCLEOTIDE SEQUENCE</scope>
    <source>
        <strain evidence="2">BA0131</strain>
    </source>
</reference>
<dbReference type="RefSeq" id="WP_301139827.1">
    <property type="nucleotide sequence ID" value="NZ_JAUHTQ010000023.1"/>
</dbReference>
<sequence length="195" mass="21704">MIPDINLIPKLEKSQQGSRLLYILLGILTLLGLTLLIWQYFTAKAAVIELQREETNLIAQRDQLKVDLATLQPANEGSLEQSLQFVELVSYPVTPLIDEIQGLLPSNSYLRNYSFSPESVSISIDFETLSDVSTYVSRLNNSAYFIDGQVLSITNSELGEELGTEDETNFDVIPRQSAEITLLINETYLATGGVQ</sequence>
<feature type="transmembrane region" description="Helical" evidence="1">
    <location>
        <begin position="20"/>
        <end position="41"/>
    </location>
</feature>
<evidence type="ECO:0000256" key="1">
    <source>
        <dbReference type="SAM" id="Phobius"/>
    </source>
</evidence>
<name>A0ABT8GVV5_9BACL</name>
<keyword evidence="1" id="KW-1133">Transmembrane helix</keyword>
<keyword evidence="1" id="KW-0472">Membrane</keyword>
<organism evidence="2 3">
    <name type="scientific">Ureibacillus aquaedulcis</name>
    <dbReference type="NCBI Taxonomy" id="3058421"/>
    <lineage>
        <taxon>Bacteria</taxon>
        <taxon>Bacillati</taxon>
        <taxon>Bacillota</taxon>
        <taxon>Bacilli</taxon>
        <taxon>Bacillales</taxon>
        <taxon>Caryophanaceae</taxon>
        <taxon>Ureibacillus</taxon>
    </lineage>
</organism>
<accession>A0ABT8GVV5</accession>
<gene>
    <name evidence="2" type="ORF">QYB95_18395</name>
</gene>